<dbReference type="InterPro" id="IPR014710">
    <property type="entry name" value="RmlC-like_jellyroll"/>
</dbReference>
<dbReference type="OrthoDB" id="7506908at2"/>
<evidence type="ECO:0000313" key="4">
    <source>
        <dbReference type="Proteomes" id="UP000075411"/>
    </source>
</evidence>
<proteinExistence type="predicted"/>
<dbReference type="CDD" id="cd06989">
    <property type="entry name" value="cupin_DRT102"/>
    <property type="match status" value="1"/>
</dbReference>
<name>A0A149U6K2_9PROT</name>
<dbReference type="EMBL" id="JOMM01000085">
    <property type="protein sequence ID" value="OUI80087.1"/>
    <property type="molecule type" value="Genomic_DNA"/>
</dbReference>
<evidence type="ECO:0000256" key="1">
    <source>
        <dbReference type="SAM" id="SignalP"/>
    </source>
</evidence>
<organism evidence="2 4">
    <name type="scientific">Acetobacter tropicalis</name>
    <dbReference type="NCBI Taxonomy" id="104102"/>
    <lineage>
        <taxon>Bacteria</taxon>
        <taxon>Pseudomonadati</taxon>
        <taxon>Pseudomonadota</taxon>
        <taxon>Alphaproteobacteria</taxon>
        <taxon>Acetobacterales</taxon>
        <taxon>Acetobacteraceae</taxon>
        <taxon>Acetobacter</taxon>
    </lineage>
</organism>
<dbReference type="EMBL" id="LHZT01000080">
    <property type="protein sequence ID" value="KXV60899.1"/>
    <property type="molecule type" value="Genomic_DNA"/>
</dbReference>
<keyword evidence="1" id="KW-0732">Signal</keyword>
<gene>
    <name evidence="2" type="ORF">AD947_01540</name>
    <name evidence="3" type="ORF">HC62_18070</name>
</gene>
<dbReference type="SUPFAM" id="SSF51182">
    <property type="entry name" value="RmlC-like cupins"/>
    <property type="match status" value="1"/>
</dbReference>
<feature type="signal peptide" evidence="1">
    <location>
        <begin position="1"/>
        <end position="23"/>
    </location>
</feature>
<dbReference type="PATRIC" id="fig|104102.12.peg.3397"/>
<dbReference type="InterPro" id="IPR011051">
    <property type="entry name" value="RmlC_Cupin_sf"/>
</dbReference>
<evidence type="ECO:0000313" key="3">
    <source>
        <dbReference type="EMBL" id="OUI80087.1"/>
    </source>
</evidence>
<reference evidence="3 5" key="1">
    <citation type="submission" date="2014-06" db="EMBL/GenBank/DDBJ databases">
        <authorList>
            <person name="Ju J."/>
            <person name="Zhang J."/>
        </authorList>
    </citation>
    <scope>NUCLEOTIDE SEQUENCE [LARGE SCALE GENOMIC DNA]</scope>
    <source>
        <strain evidence="3">DmW_042</strain>
    </source>
</reference>
<evidence type="ECO:0000313" key="5">
    <source>
        <dbReference type="Proteomes" id="UP000194565"/>
    </source>
</evidence>
<accession>A0A149U6K2</accession>
<feature type="chain" id="PRO_5015051077" evidence="1">
    <location>
        <begin position="24"/>
        <end position="161"/>
    </location>
</feature>
<dbReference type="AlphaFoldDB" id="A0A149U6K2"/>
<dbReference type="Proteomes" id="UP000075411">
    <property type="component" value="Unassembled WGS sequence"/>
</dbReference>
<reference evidence="2 4" key="2">
    <citation type="submission" date="2015-06" db="EMBL/GenBank/DDBJ databases">
        <title>Improved classification and identification of acetic acid bacteria using matrix-assisted laser desorption/ionization time-of-flight mass spectrometry; Gluconobacter nephelii and Gluconobacter uchimurae are later heterotypic synonyms of Gluconobacter japonicus and Gluconobacter oxydans, respectively.</title>
        <authorList>
            <person name="Li L."/>
            <person name="Cleenwerck I."/>
            <person name="De Vuyst L."/>
            <person name="Vandamme P."/>
        </authorList>
    </citation>
    <scope>NUCLEOTIDE SEQUENCE [LARGE SCALE GENOMIC DNA]</scope>
    <source>
        <strain evidence="2 4">LMG 1663</strain>
    </source>
</reference>
<dbReference type="RefSeq" id="WP_061487256.1">
    <property type="nucleotide sequence ID" value="NZ_JBKGFQ010000001.1"/>
</dbReference>
<dbReference type="Gene3D" id="2.60.120.10">
    <property type="entry name" value="Jelly Rolls"/>
    <property type="match status" value="1"/>
</dbReference>
<sequence>MNRRTLIIATAISLISTGSASFAQSHSHGGAKVISTPEDVQWQPAPAIFPQGMKIAYLYGDLAKHEPFTIRVMMPPHSVIAPHTHNLDEMLTIISGNLDHYTGPKMNPSEGLHMEAGGFVHLPVNMGHALKAGDSGAILQVSGVGPFGMTYVDPKDDPRHR</sequence>
<comment type="caution">
    <text evidence="2">The sequence shown here is derived from an EMBL/GenBank/DDBJ whole genome shotgun (WGS) entry which is preliminary data.</text>
</comment>
<evidence type="ECO:0000313" key="2">
    <source>
        <dbReference type="EMBL" id="KXV60899.1"/>
    </source>
</evidence>
<protein>
    <submittedName>
        <fullName evidence="2">Cupin</fullName>
    </submittedName>
</protein>
<dbReference type="Proteomes" id="UP000194565">
    <property type="component" value="Unassembled WGS sequence"/>
</dbReference>